<dbReference type="GO" id="GO:0005524">
    <property type="term" value="F:ATP binding"/>
    <property type="evidence" value="ECO:0007669"/>
    <property type="project" value="UniProtKB-KW"/>
</dbReference>
<dbReference type="InterPro" id="IPR002197">
    <property type="entry name" value="HTH_Fis"/>
</dbReference>
<dbReference type="SMART" id="SM00382">
    <property type="entry name" value="AAA"/>
    <property type="match status" value="1"/>
</dbReference>
<dbReference type="InterPro" id="IPR002078">
    <property type="entry name" value="Sigma_54_int"/>
</dbReference>
<keyword evidence="2" id="KW-0067">ATP-binding</keyword>
<keyword evidence="5" id="KW-0804">Transcription</keyword>
<dbReference type="Gene3D" id="1.10.8.60">
    <property type="match status" value="1"/>
</dbReference>
<evidence type="ECO:0000256" key="5">
    <source>
        <dbReference type="ARBA" id="ARBA00023163"/>
    </source>
</evidence>
<keyword evidence="1" id="KW-0547">Nucleotide-binding</keyword>
<evidence type="ECO:0000259" key="7">
    <source>
        <dbReference type="PROSITE" id="PS50045"/>
    </source>
</evidence>
<keyword evidence="9" id="KW-1185">Reference proteome</keyword>
<dbReference type="Pfam" id="PF02954">
    <property type="entry name" value="HTH_8"/>
    <property type="match status" value="1"/>
</dbReference>
<dbReference type="Gene3D" id="3.40.50.300">
    <property type="entry name" value="P-loop containing nucleotide triphosphate hydrolases"/>
    <property type="match status" value="1"/>
</dbReference>
<evidence type="ECO:0000313" key="8">
    <source>
        <dbReference type="EMBL" id="TWB37529.1"/>
    </source>
</evidence>
<dbReference type="PROSITE" id="PS50045">
    <property type="entry name" value="SIGMA54_INTERACT_4"/>
    <property type="match status" value="1"/>
</dbReference>
<keyword evidence="4" id="KW-0805">Transcription regulation</keyword>
<dbReference type="SUPFAM" id="SSF52540">
    <property type="entry name" value="P-loop containing nucleoside triphosphate hydrolases"/>
    <property type="match status" value="1"/>
</dbReference>
<evidence type="ECO:0000256" key="3">
    <source>
        <dbReference type="ARBA" id="ARBA00023012"/>
    </source>
</evidence>
<evidence type="ECO:0000256" key="1">
    <source>
        <dbReference type="ARBA" id="ARBA00022741"/>
    </source>
</evidence>
<dbReference type="EMBL" id="VITR01000014">
    <property type="protein sequence ID" value="TWB37529.1"/>
    <property type="molecule type" value="Genomic_DNA"/>
</dbReference>
<dbReference type="InterPro" id="IPR009057">
    <property type="entry name" value="Homeodomain-like_sf"/>
</dbReference>
<proteinExistence type="predicted"/>
<protein>
    <submittedName>
        <fullName evidence="8">Regulatory Fis family protein</fullName>
    </submittedName>
</protein>
<dbReference type="InterPro" id="IPR058031">
    <property type="entry name" value="AAA_lid_NorR"/>
</dbReference>
<organism evidence="8 9">
    <name type="scientific">Nitrospirillum amazonense</name>
    <dbReference type="NCBI Taxonomy" id="28077"/>
    <lineage>
        <taxon>Bacteria</taxon>
        <taxon>Pseudomonadati</taxon>
        <taxon>Pseudomonadota</taxon>
        <taxon>Alphaproteobacteria</taxon>
        <taxon>Rhodospirillales</taxon>
        <taxon>Azospirillaceae</taxon>
        <taxon>Nitrospirillum</taxon>
    </lineage>
</organism>
<evidence type="ECO:0000256" key="4">
    <source>
        <dbReference type="ARBA" id="ARBA00023015"/>
    </source>
</evidence>
<accession>A0A560GVA8</accession>
<dbReference type="GO" id="GO:0043565">
    <property type="term" value="F:sequence-specific DNA binding"/>
    <property type="evidence" value="ECO:0007669"/>
    <property type="project" value="InterPro"/>
</dbReference>
<dbReference type="Gene3D" id="1.10.10.60">
    <property type="entry name" value="Homeodomain-like"/>
    <property type="match status" value="1"/>
</dbReference>
<dbReference type="GO" id="GO:0000160">
    <property type="term" value="P:phosphorelay signal transduction system"/>
    <property type="evidence" value="ECO:0007669"/>
    <property type="project" value="UniProtKB-KW"/>
</dbReference>
<dbReference type="Pfam" id="PF25601">
    <property type="entry name" value="AAA_lid_14"/>
    <property type="match status" value="1"/>
</dbReference>
<feature type="domain" description="Sigma-54 factor interaction" evidence="7">
    <location>
        <begin position="157"/>
        <end position="383"/>
    </location>
</feature>
<comment type="caution">
    <text evidence="8">The sequence shown here is derived from an EMBL/GenBank/DDBJ whole genome shotgun (WGS) entry which is preliminary data.</text>
</comment>
<dbReference type="GO" id="GO:0006355">
    <property type="term" value="P:regulation of DNA-templated transcription"/>
    <property type="evidence" value="ECO:0007669"/>
    <property type="project" value="InterPro"/>
</dbReference>
<reference evidence="8 9" key="1">
    <citation type="submission" date="2019-06" db="EMBL/GenBank/DDBJ databases">
        <title>Genomic Encyclopedia of Type Strains, Phase IV (KMG-V): Genome sequencing to study the core and pangenomes of soil and plant-associated prokaryotes.</title>
        <authorList>
            <person name="Whitman W."/>
        </authorList>
    </citation>
    <scope>NUCLEOTIDE SEQUENCE [LARGE SCALE GENOMIC DNA]</scope>
    <source>
        <strain evidence="8 9">BR 11622</strain>
    </source>
</reference>
<feature type="region of interest" description="Disordered" evidence="6">
    <location>
        <begin position="400"/>
        <end position="431"/>
    </location>
</feature>
<dbReference type="SUPFAM" id="SSF46689">
    <property type="entry name" value="Homeodomain-like"/>
    <property type="match status" value="1"/>
</dbReference>
<dbReference type="InterPro" id="IPR027417">
    <property type="entry name" value="P-loop_NTPase"/>
</dbReference>
<dbReference type="Pfam" id="PF00158">
    <property type="entry name" value="Sigma54_activat"/>
    <property type="match status" value="1"/>
</dbReference>
<evidence type="ECO:0000256" key="6">
    <source>
        <dbReference type="SAM" id="MobiDB-lite"/>
    </source>
</evidence>
<gene>
    <name evidence="8" type="ORF">FBZ90_11414</name>
</gene>
<dbReference type="PANTHER" id="PTHR32071:SF86">
    <property type="entry name" value="TWO COMPONENT SIGNAL TRANSDUCTION SYSTEM SIGMA54-DEPENDENT RESPONSE REGULATOR FIS FAMILY"/>
    <property type="match status" value="1"/>
</dbReference>
<dbReference type="CDD" id="cd00009">
    <property type="entry name" value="AAA"/>
    <property type="match status" value="1"/>
</dbReference>
<dbReference type="AlphaFoldDB" id="A0A560GVA8"/>
<evidence type="ECO:0000256" key="2">
    <source>
        <dbReference type="ARBA" id="ARBA00022840"/>
    </source>
</evidence>
<dbReference type="Proteomes" id="UP000315751">
    <property type="component" value="Unassembled WGS sequence"/>
</dbReference>
<name>A0A560GVA8_9PROT</name>
<feature type="compositionally biased region" description="Basic and acidic residues" evidence="6">
    <location>
        <begin position="422"/>
        <end position="431"/>
    </location>
</feature>
<sequence length="519" mass="55735">MHASYNPDATAAPTLHGAAPWSGRDHTVACLGIVWHPDPSLVGMITPLAFGPDGAFALSRFQPLFRSAVGQNLRALEDRHISRQPLEIRRRGPRTFDIRPPESRMSVSVNGRVIEGPQTVSLDELGADILICLSDTVILSIFEASLPIQTEAAKHGLIGISQSVQVAWGLIRQAAPTALPVFVSGATGVGKELVASAIHALSGRATQKLHTINMATLSPALAHAELFGAAAGAYTGATRERSGLFALADGATLFMDEIGDTPKEVQPMLLRALECGEYRKLGDSRNQKADVRVISATDRPLDDPAFNQPLRRRLEGVVIKLAPLSERRVDIGLLLRHFLTRGEPNLNAFDPAALSAVKVMPLLLHSWPGNIRELIGVARQIRLGTPVTLATDLAAGAPSPRPAMAGAGAATGVPARATPPDTAERKRRDPATVDEAELLAALEGAGWNVKAAAELLNVSRTSLYRLMERSPTLRTAGDIPAEQLLDVMQRHPGDIEAWSQDLRIPKDSLKRHLRRVTGR</sequence>
<dbReference type="PANTHER" id="PTHR32071">
    <property type="entry name" value="TRANSCRIPTIONAL REGULATORY PROTEIN"/>
    <property type="match status" value="1"/>
</dbReference>
<dbReference type="RefSeq" id="WP_186455969.1">
    <property type="nucleotide sequence ID" value="NZ_VITR01000014.1"/>
</dbReference>
<keyword evidence="3" id="KW-0902">Two-component regulatory system</keyword>
<dbReference type="InterPro" id="IPR003593">
    <property type="entry name" value="AAA+_ATPase"/>
</dbReference>
<evidence type="ECO:0000313" key="9">
    <source>
        <dbReference type="Proteomes" id="UP000315751"/>
    </source>
</evidence>